<evidence type="ECO:0000313" key="2">
    <source>
        <dbReference type="EMBL" id="MCW4472558.1"/>
    </source>
</evidence>
<feature type="compositionally biased region" description="Basic and acidic residues" evidence="1">
    <location>
        <begin position="27"/>
        <end position="50"/>
    </location>
</feature>
<accession>A0ABT3JVQ2</accession>
<proteinExistence type="predicted"/>
<keyword evidence="3" id="KW-1185">Reference proteome</keyword>
<reference evidence="2 3" key="1">
    <citation type="submission" date="2022-10" db="EMBL/GenBank/DDBJ databases">
        <title>Xanthomonas sp. H13-6.</title>
        <authorList>
            <person name="Liu X."/>
            <person name="Deng Z."/>
            <person name="Jiang Y."/>
            <person name="Yu T."/>
            <person name="Ai J."/>
        </authorList>
    </citation>
    <scope>NUCLEOTIDE SEQUENCE [LARGE SCALE GENOMIC DNA]</scope>
    <source>
        <strain evidence="2 3">H13-6</strain>
    </source>
</reference>
<feature type="region of interest" description="Disordered" evidence="1">
    <location>
        <begin position="27"/>
        <end position="72"/>
    </location>
</feature>
<dbReference type="PROSITE" id="PS51257">
    <property type="entry name" value="PROKAR_LIPOPROTEIN"/>
    <property type="match status" value="1"/>
</dbReference>
<evidence type="ECO:0000313" key="3">
    <source>
        <dbReference type="Proteomes" id="UP001209922"/>
    </source>
</evidence>
<sequence length="159" mass="17032">MKTLIAAAILASLVTACGGSGGGRYADYDDSRNYHEDDTDARTEAAEEARQAVYSERGADSDGAGADTSSVDAYDVEDSGNYICTQDCSGHEAGFEWAQENDITDESDCGGNSMSFIEGCEAFALERQERADLMAQEEAEAAAEEAYDSYEDSEDSGRY</sequence>
<comment type="caution">
    <text evidence="2">The sequence shown here is derived from an EMBL/GenBank/DDBJ whole genome shotgun (WGS) entry which is preliminary data.</text>
</comment>
<dbReference type="EMBL" id="JAPCHY010000005">
    <property type="protein sequence ID" value="MCW4472558.1"/>
    <property type="molecule type" value="Genomic_DNA"/>
</dbReference>
<gene>
    <name evidence="2" type="ORF">OK345_08580</name>
</gene>
<evidence type="ECO:0000256" key="1">
    <source>
        <dbReference type="SAM" id="MobiDB-lite"/>
    </source>
</evidence>
<organism evidence="2 3">
    <name type="scientific">Xanthomonas chitinilytica</name>
    <dbReference type="NCBI Taxonomy" id="2989819"/>
    <lineage>
        <taxon>Bacteria</taxon>
        <taxon>Pseudomonadati</taxon>
        <taxon>Pseudomonadota</taxon>
        <taxon>Gammaproteobacteria</taxon>
        <taxon>Lysobacterales</taxon>
        <taxon>Lysobacteraceae</taxon>
        <taxon>Xanthomonas</taxon>
    </lineage>
</organism>
<feature type="region of interest" description="Disordered" evidence="1">
    <location>
        <begin position="134"/>
        <end position="159"/>
    </location>
</feature>
<feature type="compositionally biased region" description="Acidic residues" evidence="1">
    <location>
        <begin position="135"/>
        <end position="159"/>
    </location>
</feature>
<dbReference type="Proteomes" id="UP001209922">
    <property type="component" value="Unassembled WGS sequence"/>
</dbReference>
<dbReference type="RefSeq" id="WP_265127516.1">
    <property type="nucleotide sequence ID" value="NZ_JAPCHY010000005.1"/>
</dbReference>
<protein>
    <recommendedName>
        <fullName evidence="4">DUF4189 domain-containing protein</fullName>
    </recommendedName>
</protein>
<evidence type="ECO:0008006" key="4">
    <source>
        <dbReference type="Google" id="ProtNLM"/>
    </source>
</evidence>
<name>A0ABT3JVQ2_9XANT</name>